<reference evidence="14 15" key="1">
    <citation type="journal article" date="2018" name="Front. Microbiol.">
        <title>Prospects for Fungal Bioremediation of Acidic Radioactive Waste Sites: Characterization and Genome Sequence of Rhodotorula taiwanensis MD1149.</title>
        <authorList>
            <person name="Tkavc R."/>
            <person name="Matrosova V.Y."/>
            <person name="Grichenko O.E."/>
            <person name="Gostincar C."/>
            <person name="Volpe R.P."/>
            <person name="Klimenkova P."/>
            <person name="Gaidamakova E.K."/>
            <person name="Zhou C.E."/>
            <person name="Stewart B.J."/>
            <person name="Lyman M.G."/>
            <person name="Malfatti S.A."/>
            <person name="Rubinfeld B."/>
            <person name="Courtot M."/>
            <person name="Singh J."/>
            <person name="Dalgard C.L."/>
            <person name="Hamilton T."/>
            <person name="Frey K.G."/>
            <person name="Gunde-Cimerman N."/>
            <person name="Dugan L."/>
            <person name="Daly M.J."/>
        </authorList>
    </citation>
    <scope>NUCLEOTIDE SEQUENCE [LARGE SCALE GENOMIC DNA]</scope>
    <source>
        <strain evidence="14 15">MD1149</strain>
    </source>
</reference>
<evidence type="ECO:0000256" key="5">
    <source>
        <dbReference type="ARBA" id="ARBA00022741"/>
    </source>
</evidence>
<organism evidence="14 15">
    <name type="scientific">Rhodotorula taiwanensis</name>
    <dbReference type="NCBI Taxonomy" id="741276"/>
    <lineage>
        <taxon>Eukaryota</taxon>
        <taxon>Fungi</taxon>
        <taxon>Dikarya</taxon>
        <taxon>Basidiomycota</taxon>
        <taxon>Pucciniomycotina</taxon>
        <taxon>Microbotryomycetes</taxon>
        <taxon>Sporidiobolales</taxon>
        <taxon>Sporidiobolaceae</taxon>
        <taxon>Rhodotorula</taxon>
    </lineage>
</organism>
<feature type="region of interest" description="Disordered" evidence="12">
    <location>
        <begin position="145"/>
        <end position="175"/>
    </location>
</feature>
<dbReference type="PANTHER" id="PTHR23086:SF8">
    <property type="entry name" value="PHOSPHATIDYLINOSITOL 5-PHOSPHATE 4-KINASE, ISOFORM A"/>
    <property type="match status" value="1"/>
</dbReference>
<comment type="caution">
    <text evidence="14">The sequence shown here is derived from an EMBL/GenBank/DDBJ whole genome shotgun (WGS) entry which is preliminary data.</text>
</comment>
<feature type="compositionally biased region" description="Low complexity" evidence="12">
    <location>
        <begin position="395"/>
        <end position="417"/>
    </location>
</feature>
<dbReference type="FunFam" id="3.30.800.10:FF:000009">
    <property type="entry name" value="Phosphatidylinositol 4-phosphate 5-kinase its3"/>
    <property type="match status" value="1"/>
</dbReference>
<feature type="compositionally biased region" description="Basic and acidic residues" evidence="12">
    <location>
        <begin position="162"/>
        <end position="175"/>
    </location>
</feature>
<dbReference type="AlphaFoldDB" id="A0A2S5BG72"/>
<feature type="compositionally biased region" description="Polar residues" evidence="12">
    <location>
        <begin position="528"/>
        <end position="541"/>
    </location>
</feature>
<keyword evidence="5 11" id="KW-0547">Nucleotide-binding</keyword>
<keyword evidence="3" id="KW-0597">Phosphoprotein</keyword>
<dbReference type="EMBL" id="PJQD01000012">
    <property type="protein sequence ID" value="POY75769.1"/>
    <property type="molecule type" value="Genomic_DNA"/>
</dbReference>
<feature type="region of interest" description="Disordered" evidence="12">
    <location>
        <begin position="1"/>
        <end position="113"/>
    </location>
</feature>
<dbReference type="OrthoDB" id="20783at2759"/>
<dbReference type="SUPFAM" id="SSF56104">
    <property type="entry name" value="SAICAR synthase-like"/>
    <property type="match status" value="1"/>
</dbReference>
<feature type="region of interest" description="Disordered" evidence="12">
    <location>
        <begin position="1116"/>
        <end position="1168"/>
    </location>
</feature>
<dbReference type="CDD" id="cd17303">
    <property type="entry name" value="PIPKc_PIP5K_yeast_like"/>
    <property type="match status" value="1"/>
</dbReference>
<dbReference type="InterPro" id="IPR023610">
    <property type="entry name" value="PInositol-4/5-P-5/4-kinase"/>
</dbReference>
<feature type="region of interest" description="Disordered" evidence="12">
    <location>
        <begin position="473"/>
        <end position="541"/>
    </location>
</feature>
<evidence type="ECO:0000256" key="9">
    <source>
        <dbReference type="ARBA" id="ARBA00080374"/>
    </source>
</evidence>
<feature type="compositionally biased region" description="Polar residues" evidence="12">
    <location>
        <begin position="356"/>
        <end position="366"/>
    </location>
</feature>
<feature type="compositionally biased region" description="Low complexity" evidence="12">
    <location>
        <begin position="367"/>
        <end position="377"/>
    </location>
</feature>
<evidence type="ECO:0000256" key="1">
    <source>
        <dbReference type="ARBA" id="ARBA00000444"/>
    </source>
</evidence>
<evidence type="ECO:0000256" key="7">
    <source>
        <dbReference type="ARBA" id="ARBA00022840"/>
    </source>
</evidence>
<evidence type="ECO:0000259" key="13">
    <source>
        <dbReference type="PROSITE" id="PS51455"/>
    </source>
</evidence>
<evidence type="ECO:0000313" key="14">
    <source>
        <dbReference type="EMBL" id="POY75769.1"/>
    </source>
</evidence>
<keyword evidence="7 11" id="KW-0067">ATP-binding</keyword>
<feature type="compositionally biased region" description="Basic and acidic residues" evidence="12">
    <location>
        <begin position="1116"/>
        <end position="1138"/>
    </location>
</feature>
<dbReference type="Gene3D" id="3.30.810.10">
    <property type="entry name" value="2-Layer Sandwich"/>
    <property type="match status" value="1"/>
</dbReference>
<dbReference type="PANTHER" id="PTHR23086">
    <property type="entry name" value="PHOSPHATIDYLINOSITOL-4-PHOSPHATE 5-KINASE"/>
    <property type="match status" value="1"/>
</dbReference>
<dbReference type="STRING" id="741276.A0A2S5BG72"/>
<dbReference type="PROSITE" id="PS51455">
    <property type="entry name" value="PIPK"/>
    <property type="match status" value="1"/>
</dbReference>
<dbReference type="SMART" id="SM00330">
    <property type="entry name" value="PIPKc"/>
    <property type="match status" value="1"/>
</dbReference>
<feature type="compositionally biased region" description="Polar residues" evidence="12">
    <location>
        <begin position="45"/>
        <end position="61"/>
    </location>
</feature>
<dbReference type="GO" id="GO:0005524">
    <property type="term" value="F:ATP binding"/>
    <property type="evidence" value="ECO:0007669"/>
    <property type="project" value="UniProtKB-UniRule"/>
</dbReference>
<evidence type="ECO:0000256" key="10">
    <source>
        <dbReference type="ARBA" id="ARBA00082306"/>
    </source>
</evidence>
<evidence type="ECO:0000256" key="6">
    <source>
        <dbReference type="ARBA" id="ARBA00022777"/>
    </source>
</evidence>
<keyword evidence="6 11" id="KW-0418">Kinase</keyword>
<sequence length="1168" mass="127891">MLAQSGTLTPLKQEQHTYGAENGSASGIYSTSTSSRRAIPPSDGSAGSFSSLAMTAGTQLMPNPMPPARTNGKGREPPSYDTQSRSTRASGSAVPPALTRPFGQRQDSSDLPVNPLFGLGEQIRVKETGSSRLLVQKAGNVVREGYTARSVTPPDGKSSRQANKERPRRPDDHDEHWHDRILAKAHEWGLAGALVDEQDDYDRGRTLYLPVPSTSAQAAASIPAEANGDRHEGYATQVENFKDKEDQQDHFDAARMKLRGLHSEVHELLENAGFRTPNSEKRPQVNSPQLAFVHDDRPVSPAASSLQHQSSFYSATSDIYASASETGHTSFEVPDDTAIIPLRTDSPLSFATLSEGAASTSTYSPRTTAGTANGAKTAHPEDPASGGPTSGVNGAADSGSISPSASAVPSQSAPIPALVVADATPPPSRILPTRRSSRLSQSPPRTAGEPYLGPPAESVAPLASPQVQTYPIAAPTPRRSVTADSSALLTTPPMGSDSPHSSPATITSRRFSSTSTSTGRLAVPGMTPRSQSFSPGAPITSSYQLETPEHAAHTGPGTHPTTSLSYPPVGLATQPLLLDDVESSIAAQAEMIRRQRQEKRLEAEKEQAKRDRALQLERERAAGAKKERRPSEGSMAAPIEDKLPSGPGALIRRRVTRMGSGSSQADASGSAVHAREASANGRDESAGRRGRGGSGHEGDRAAAGVLVGNLIGQDHANYVLMYNMLTGIRIGVSRCQAKGKRPLTDADYTARHKFSFDIVGNELTPSVKYDFKFKDYAPWVFRELREYFYLDPSDYLISLTAKYILSELGSPGKSGSFFYFSRDYRFIIKTIRHSEHKFLRSILKEYHEHVKKNPHTLLSRFYGLHRVKLPRGKKIHFVIMNNLFPPHRDIHETYDLKGSAIGRLYPEDKAQQNPHATLKDLNWVQRHRQFWLGPEKKVLFEEQLRRDTELLQRLGIMDYSLLTGIHNLFKGNSEGLREDKLTVFQPDAVKVSRKATQVKRDADATALRKAVERSDPQALGGKHELPQTDSSERRLFIFYQDEGGMRATGDHNEELGVIYYLGIIDILTPYTLVKRIEHFFKGMKHNKHMISAVHPREYGDRFLAFIKSSIRGNDESIRPQMYEHERKRATTRPADPEKSAVVAVDDGSGPDRPLDSSAPHTTEKVKVQ</sequence>
<feature type="compositionally biased region" description="Low complexity" evidence="12">
    <location>
        <begin position="505"/>
        <end position="518"/>
    </location>
</feature>
<dbReference type="InterPro" id="IPR027483">
    <property type="entry name" value="PInositol-4-P-4/5-kinase_C_sf"/>
</dbReference>
<dbReference type="Proteomes" id="UP000237144">
    <property type="component" value="Unassembled WGS sequence"/>
</dbReference>
<dbReference type="InterPro" id="IPR002498">
    <property type="entry name" value="PInositol-4-P-4/5-kinase_core"/>
</dbReference>
<keyword evidence="4 11" id="KW-0808">Transferase</keyword>
<feature type="compositionally biased region" description="Polar residues" evidence="12">
    <location>
        <begin position="1"/>
        <end position="12"/>
    </location>
</feature>
<dbReference type="EC" id="2.7.1.68" evidence="2"/>
<evidence type="ECO:0000313" key="15">
    <source>
        <dbReference type="Proteomes" id="UP000237144"/>
    </source>
</evidence>
<feature type="compositionally biased region" description="Low complexity" evidence="12">
    <location>
        <begin position="659"/>
        <end position="671"/>
    </location>
</feature>
<evidence type="ECO:0000256" key="4">
    <source>
        <dbReference type="ARBA" id="ARBA00022679"/>
    </source>
</evidence>
<feature type="compositionally biased region" description="Basic and acidic residues" evidence="12">
    <location>
        <begin position="673"/>
        <end position="687"/>
    </location>
</feature>
<feature type="region of interest" description="Disordered" evidence="12">
    <location>
        <begin position="356"/>
        <end position="457"/>
    </location>
</feature>
<feature type="compositionally biased region" description="Low complexity" evidence="12">
    <location>
        <begin position="431"/>
        <end position="446"/>
    </location>
</feature>
<evidence type="ECO:0000256" key="2">
    <source>
        <dbReference type="ARBA" id="ARBA00012172"/>
    </source>
</evidence>
<proteinExistence type="predicted"/>
<dbReference type="GO" id="GO:0005886">
    <property type="term" value="C:plasma membrane"/>
    <property type="evidence" value="ECO:0007669"/>
    <property type="project" value="TreeGrafter"/>
</dbReference>
<dbReference type="GO" id="GO:0046854">
    <property type="term" value="P:phosphatidylinositol phosphate biosynthetic process"/>
    <property type="evidence" value="ECO:0007669"/>
    <property type="project" value="UniProtKB-ARBA"/>
</dbReference>
<evidence type="ECO:0000256" key="12">
    <source>
        <dbReference type="SAM" id="MobiDB-lite"/>
    </source>
</evidence>
<feature type="compositionally biased region" description="Basic and acidic residues" evidence="12">
    <location>
        <begin position="602"/>
        <end position="631"/>
    </location>
</feature>
<feature type="region of interest" description="Disordered" evidence="12">
    <location>
        <begin position="602"/>
        <end position="698"/>
    </location>
</feature>
<keyword evidence="15" id="KW-1185">Reference proteome</keyword>
<name>A0A2S5BG72_9BASI</name>
<dbReference type="Pfam" id="PF01504">
    <property type="entry name" value="PIP5K"/>
    <property type="match status" value="1"/>
</dbReference>
<dbReference type="InterPro" id="IPR027484">
    <property type="entry name" value="PInositol-4-P-5-kinase_N"/>
</dbReference>
<dbReference type="GO" id="GO:0016308">
    <property type="term" value="F:1-phosphatidylinositol-4-phosphate 5-kinase activity"/>
    <property type="evidence" value="ECO:0007669"/>
    <property type="project" value="UniProtKB-EC"/>
</dbReference>
<comment type="catalytic activity">
    <reaction evidence="1">
        <text>a 1,2-diacyl-sn-glycero-3-phospho-(1D-myo-inositol 4-phosphate) + ATP = a 1,2-diacyl-sn-glycero-3-phospho-(1D-myo-inositol-4,5-bisphosphate) + ADP + H(+)</text>
        <dbReference type="Rhea" id="RHEA:14425"/>
        <dbReference type="ChEBI" id="CHEBI:15378"/>
        <dbReference type="ChEBI" id="CHEBI:30616"/>
        <dbReference type="ChEBI" id="CHEBI:58178"/>
        <dbReference type="ChEBI" id="CHEBI:58456"/>
        <dbReference type="ChEBI" id="CHEBI:456216"/>
        <dbReference type="EC" id="2.7.1.68"/>
    </reaction>
</comment>
<feature type="compositionally biased region" description="Polar residues" evidence="12">
    <location>
        <begin position="80"/>
        <end position="90"/>
    </location>
</feature>
<evidence type="ECO:0000256" key="3">
    <source>
        <dbReference type="ARBA" id="ARBA00022553"/>
    </source>
</evidence>
<feature type="region of interest" description="Disordered" evidence="12">
    <location>
        <begin position="549"/>
        <end position="568"/>
    </location>
</feature>
<dbReference type="Gene3D" id="3.30.800.10">
    <property type="entry name" value="Phosphatidylinositol Phosphate Kinase II Beta"/>
    <property type="match status" value="1"/>
</dbReference>
<accession>A0A2S5BG72</accession>
<evidence type="ECO:0000256" key="8">
    <source>
        <dbReference type="ARBA" id="ARBA00078403"/>
    </source>
</evidence>
<gene>
    <name evidence="14" type="ORF">BMF94_1179</name>
</gene>
<protein>
    <recommendedName>
        <fullName evidence="2">1-phosphatidylinositol-4-phosphate 5-kinase</fullName>
        <ecNumber evidence="2">2.7.1.68</ecNumber>
    </recommendedName>
    <alternativeName>
        <fullName evidence="10">1-phosphatidylinositol 4-phosphate kinase</fullName>
    </alternativeName>
    <alternativeName>
        <fullName evidence="8">Diphosphoinositide kinase</fullName>
    </alternativeName>
    <alternativeName>
        <fullName evidence="9">PIP5K</fullName>
    </alternativeName>
</protein>
<feature type="domain" description="PIPK" evidence="13">
    <location>
        <begin position="712"/>
        <end position="1110"/>
    </location>
</feature>
<evidence type="ECO:0000256" key="11">
    <source>
        <dbReference type="PROSITE-ProRule" id="PRU00781"/>
    </source>
</evidence>